<gene>
    <name evidence="2" type="ORF">DVH24_027608</name>
</gene>
<evidence type="ECO:0000313" key="2">
    <source>
        <dbReference type="EMBL" id="RXH67461.1"/>
    </source>
</evidence>
<name>A0A498HEA9_MALDO</name>
<evidence type="ECO:0000259" key="1">
    <source>
        <dbReference type="Pfam" id="PF17766"/>
    </source>
</evidence>
<dbReference type="Gene3D" id="2.60.40.2310">
    <property type="match status" value="1"/>
</dbReference>
<protein>
    <recommendedName>
        <fullName evidence="1">Subtilisin-like protease fibronectin type-III domain-containing protein</fullName>
    </recommendedName>
</protein>
<organism evidence="2 3">
    <name type="scientific">Malus domestica</name>
    <name type="common">Apple</name>
    <name type="synonym">Pyrus malus</name>
    <dbReference type="NCBI Taxonomy" id="3750"/>
    <lineage>
        <taxon>Eukaryota</taxon>
        <taxon>Viridiplantae</taxon>
        <taxon>Streptophyta</taxon>
        <taxon>Embryophyta</taxon>
        <taxon>Tracheophyta</taxon>
        <taxon>Spermatophyta</taxon>
        <taxon>Magnoliopsida</taxon>
        <taxon>eudicotyledons</taxon>
        <taxon>Gunneridae</taxon>
        <taxon>Pentapetalae</taxon>
        <taxon>rosids</taxon>
        <taxon>fabids</taxon>
        <taxon>Rosales</taxon>
        <taxon>Rosaceae</taxon>
        <taxon>Amygdaloideae</taxon>
        <taxon>Maleae</taxon>
        <taxon>Malus</taxon>
    </lineage>
</organism>
<sequence length="153" mass="17026">MLKEHPGDLNYPSFSIILSSDQSLVKYKRVVTNVGSNADAVYKVNVTAQIGVEISVSPSELVFNDENQRVGYDGGERYGSIKWIDGSHLMRSPVAQTRDKIKSPKTGVEGNGGGVRYHWPQAGAGGRRRKGLKFVVYARFRFQRLIQVPFIVL</sequence>
<comment type="caution">
    <text evidence="2">The sequence shown here is derived from an EMBL/GenBank/DDBJ whole genome shotgun (WGS) entry which is preliminary data.</text>
</comment>
<dbReference type="Pfam" id="PF17766">
    <property type="entry name" value="fn3_6"/>
    <property type="match status" value="1"/>
</dbReference>
<evidence type="ECO:0000313" key="3">
    <source>
        <dbReference type="Proteomes" id="UP000290289"/>
    </source>
</evidence>
<dbReference type="InterPro" id="IPR041469">
    <property type="entry name" value="Subtilisin-like_FN3"/>
</dbReference>
<accession>A0A498HEA9</accession>
<proteinExistence type="predicted"/>
<dbReference type="EMBL" id="RDQH01000343">
    <property type="protein sequence ID" value="RXH67461.1"/>
    <property type="molecule type" value="Genomic_DNA"/>
</dbReference>
<reference evidence="2 3" key="1">
    <citation type="submission" date="2018-10" db="EMBL/GenBank/DDBJ databases">
        <title>A high-quality apple genome assembly.</title>
        <authorList>
            <person name="Hu J."/>
        </authorList>
    </citation>
    <scope>NUCLEOTIDE SEQUENCE [LARGE SCALE GENOMIC DNA]</scope>
    <source>
        <strain evidence="3">cv. HFTH1</strain>
        <tissue evidence="2">Young leaf</tissue>
    </source>
</reference>
<dbReference type="Proteomes" id="UP000290289">
    <property type="component" value="Chromosome 17"/>
</dbReference>
<dbReference type="AlphaFoldDB" id="A0A498HEA9"/>
<feature type="domain" description="Subtilisin-like protease fibronectin type-III" evidence="1">
    <location>
        <begin position="8"/>
        <end position="95"/>
    </location>
</feature>
<keyword evidence="3" id="KW-1185">Reference proteome</keyword>